<dbReference type="STRING" id="320771.Cflav_PD1276"/>
<dbReference type="PROSITE" id="PS00409">
    <property type="entry name" value="PROKAR_NTER_METHYL"/>
    <property type="match status" value="1"/>
</dbReference>
<proteinExistence type="predicted"/>
<dbReference type="InterPro" id="IPR027558">
    <property type="entry name" value="Pre_pil_HX9DG_C"/>
</dbReference>
<dbReference type="GO" id="GO:0015627">
    <property type="term" value="C:type II protein secretion system complex"/>
    <property type="evidence" value="ECO:0007669"/>
    <property type="project" value="InterPro"/>
</dbReference>
<keyword evidence="2" id="KW-0472">Membrane</keyword>
<dbReference type="Gene3D" id="3.30.700.10">
    <property type="entry name" value="Glycoprotein, Type 4 Pilin"/>
    <property type="match status" value="1"/>
</dbReference>
<dbReference type="PANTHER" id="PTHR30093:SF2">
    <property type="entry name" value="TYPE II SECRETION SYSTEM PROTEIN H"/>
    <property type="match status" value="1"/>
</dbReference>
<dbReference type="PRINTS" id="PR00813">
    <property type="entry name" value="BCTERIALGSPG"/>
</dbReference>
<evidence type="ECO:0000256" key="2">
    <source>
        <dbReference type="SAM" id="Phobius"/>
    </source>
</evidence>
<sequence length="288" mass="32011">MSLALLFPRSVVNSETRPHTSRLGAGFTLIELLVVIAIIALLAGLLLPALSRAKSQGASASCMNNLKQMEVCFHLYTLDFSDTMPPNNFVYDILSGQPIDSGISWCTNLAPFDTNLAGIENGMLYQYNRSAAIYHCPADKSLVRTPGGTTLGQQRLRSYNMSQSINGYPDYDPLMAQQTLSYKKYTDIKDPPTSGLMVFIDVHEDEIVDTLFGIPIQSDTWFHNMWWDLPANRHNQGCNLSFADGHVEHWKWRVPKTVTVTGNAAQPVAAGELPDYRRVESVVRQAAQ</sequence>
<evidence type="ECO:0008006" key="5">
    <source>
        <dbReference type="Google" id="ProtNLM"/>
    </source>
</evidence>
<reference evidence="3 4" key="1">
    <citation type="journal article" date="2011" name="J. Bacteriol.">
        <title>Genome sequence of 'Pedosphaera parvula' Ellin514, an aerobic Verrucomicrobial isolate from pasture soil.</title>
        <authorList>
            <person name="Kant R."/>
            <person name="van Passel M.W."/>
            <person name="Sangwan P."/>
            <person name="Palva A."/>
            <person name="Lucas S."/>
            <person name="Copeland A."/>
            <person name="Lapidus A."/>
            <person name="Glavina Del Rio T."/>
            <person name="Dalin E."/>
            <person name="Tice H."/>
            <person name="Bruce D."/>
            <person name="Goodwin L."/>
            <person name="Pitluck S."/>
            <person name="Chertkov O."/>
            <person name="Larimer F.W."/>
            <person name="Land M.L."/>
            <person name="Hauser L."/>
            <person name="Brettin T.S."/>
            <person name="Detter J.C."/>
            <person name="Han S."/>
            <person name="de Vos W.M."/>
            <person name="Janssen P.H."/>
            <person name="Smidt H."/>
        </authorList>
    </citation>
    <scope>NUCLEOTIDE SEQUENCE [LARGE SCALE GENOMIC DNA]</scope>
    <source>
        <strain evidence="3 4">Ellin514</strain>
    </source>
</reference>
<dbReference type="EMBL" id="ABOX02000045">
    <property type="protein sequence ID" value="EEF58337.1"/>
    <property type="molecule type" value="Genomic_DNA"/>
</dbReference>
<evidence type="ECO:0000313" key="4">
    <source>
        <dbReference type="Proteomes" id="UP000003688"/>
    </source>
</evidence>
<dbReference type="Proteomes" id="UP000003688">
    <property type="component" value="Unassembled WGS sequence"/>
</dbReference>
<keyword evidence="1" id="KW-0488">Methylation</keyword>
<dbReference type="AlphaFoldDB" id="B9XP86"/>
<keyword evidence="2" id="KW-0812">Transmembrane</keyword>
<organism evidence="3 4">
    <name type="scientific">Pedosphaera parvula (strain Ellin514)</name>
    <dbReference type="NCBI Taxonomy" id="320771"/>
    <lineage>
        <taxon>Bacteria</taxon>
        <taxon>Pseudomonadati</taxon>
        <taxon>Verrucomicrobiota</taxon>
        <taxon>Pedosphaerae</taxon>
        <taxon>Pedosphaerales</taxon>
        <taxon>Pedosphaeraceae</taxon>
        <taxon>Pedosphaera</taxon>
    </lineage>
</organism>
<accession>B9XP86</accession>
<dbReference type="RefSeq" id="WP_007417622.1">
    <property type="nucleotide sequence ID" value="NZ_ABOX02000045.1"/>
</dbReference>
<protein>
    <recommendedName>
        <fullName evidence="5">Type II secretory pathway pseudopilin PulG-like protein</fullName>
    </recommendedName>
</protein>
<dbReference type="SUPFAM" id="SSF54523">
    <property type="entry name" value="Pili subunits"/>
    <property type="match status" value="1"/>
</dbReference>
<dbReference type="InterPro" id="IPR045584">
    <property type="entry name" value="Pilin-like"/>
</dbReference>
<dbReference type="OrthoDB" id="249920at2"/>
<dbReference type="Pfam" id="PF07963">
    <property type="entry name" value="N_methyl"/>
    <property type="match status" value="1"/>
</dbReference>
<dbReference type="InterPro" id="IPR000983">
    <property type="entry name" value="Bac_GSPG_pilin"/>
</dbReference>
<evidence type="ECO:0000256" key="1">
    <source>
        <dbReference type="ARBA" id="ARBA00022481"/>
    </source>
</evidence>
<keyword evidence="4" id="KW-1185">Reference proteome</keyword>
<name>B9XP86_PEDPL</name>
<dbReference type="NCBIfam" id="TIGR02532">
    <property type="entry name" value="IV_pilin_GFxxxE"/>
    <property type="match status" value="1"/>
</dbReference>
<feature type="transmembrane region" description="Helical" evidence="2">
    <location>
        <begin position="24"/>
        <end position="47"/>
    </location>
</feature>
<comment type="caution">
    <text evidence="3">The sequence shown here is derived from an EMBL/GenBank/DDBJ whole genome shotgun (WGS) entry which is preliminary data.</text>
</comment>
<dbReference type="PANTHER" id="PTHR30093">
    <property type="entry name" value="GENERAL SECRETION PATHWAY PROTEIN G"/>
    <property type="match status" value="1"/>
</dbReference>
<evidence type="ECO:0000313" key="3">
    <source>
        <dbReference type="EMBL" id="EEF58337.1"/>
    </source>
</evidence>
<dbReference type="InterPro" id="IPR012902">
    <property type="entry name" value="N_methyl_site"/>
</dbReference>
<dbReference type="NCBIfam" id="TIGR04294">
    <property type="entry name" value="pre_pil_HX9DG"/>
    <property type="match status" value="1"/>
</dbReference>
<keyword evidence="2" id="KW-1133">Transmembrane helix</keyword>
<gene>
    <name evidence="3" type="ORF">Cflav_PD1276</name>
</gene>
<dbReference type="GO" id="GO:0015628">
    <property type="term" value="P:protein secretion by the type II secretion system"/>
    <property type="evidence" value="ECO:0007669"/>
    <property type="project" value="InterPro"/>
</dbReference>